<organism evidence="3 4">
    <name type="scientific">Cylindrospermopsis raciborskii CENA303</name>
    <dbReference type="NCBI Taxonomy" id="1170769"/>
    <lineage>
        <taxon>Bacteria</taxon>
        <taxon>Bacillati</taxon>
        <taxon>Cyanobacteriota</taxon>
        <taxon>Cyanophyceae</taxon>
        <taxon>Nostocales</taxon>
        <taxon>Aphanizomenonaceae</taxon>
        <taxon>Cylindrospermopsis</taxon>
    </lineage>
</organism>
<dbReference type="RefSeq" id="WP_009342514.1">
    <property type="nucleotide sequence ID" value="NZ_NBYN01000002.1"/>
</dbReference>
<feature type="region of interest" description="Disordered" evidence="2">
    <location>
        <begin position="133"/>
        <end position="159"/>
    </location>
</feature>
<feature type="compositionally biased region" description="Polar residues" evidence="2">
    <location>
        <begin position="144"/>
        <end position="159"/>
    </location>
</feature>
<dbReference type="PANTHER" id="PTHR31088:SF6">
    <property type="entry name" value="PHAGE SHOCK PROTEIN A"/>
    <property type="match status" value="1"/>
</dbReference>
<feature type="compositionally biased region" description="Basic and acidic residues" evidence="2">
    <location>
        <begin position="133"/>
        <end position="143"/>
    </location>
</feature>
<dbReference type="AlphaFoldDB" id="A0A1X4GK35"/>
<dbReference type="EMBL" id="NBYN01000002">
    <property type="protein sequence ID" value="OSO97430.1"/>
    <property type="molecule type" value="Genomic_DNA"/>
</dbReference>
<proteinExistence type="inferred from homology"/>
<accession>A0A1X4GK35</accession>
<dbReference type="InterPro" id="IPR007157">
    <property type="entry name" value="PspA_VIPP1"/>
</dbReference>
<gene>
    <name evidence="3" type="ORF">B7O87_00180</name>
</gene>
<protein>
    <submittedName>
        <fullName evidence="3">TIGR04376 family protein</fullName>
    </submittedName>
</protein>
<sequence>MSLFDDLSRFLESRLEEFIRNNPHLELEMLMEQLQREEEKTIKLITDLQLQERQVQDEILTTAQEIQRWHARIQKAKAAGKEDLAVPAQAKEDSLLREGNQQWASMQSLKERIVHSQQLLTKVRQRREEVQAKARAMKSDKTKSATNEGTKTADSKFNYSNSKFDDLEEQFRRWEIQDELEEMKRNRKN</sequence>
<dbReference type="InterPro" id="IPR030816">
    <property type="entry name" value="CHP04376"/>
</dbReference>
<evidence type="ECO:0000256" key="1">
    <source>
        <dbReference type="ARBA" id="ARBA00043985"/>
    </source>
</evidence>
<comment type="similarity">
    <text evidence="1">Belongs to the PspA/Vipp/IM30 family.</text>
</comment>
<dbReference type="Proteomes" id="UP000192997">
    <property type="component" value="Unassembled WGS sequence"/>
</dbReference>
<evidence type="ECO:0000256" key="2">
    <source>
        <dbReference type="SAM" id="MobiDB-lite"/>
    </source>
</evidence>
<comment type="caution">
    <text evidence="3">The sequence shown here is derived from an EMBL/GenBank/DDBJ whole genome shotgun (WGS) entry which is preliminary data.</text>
</comment>
<evidence type="ECO:0000313" key="3">
    <source>
        <dbReference type="EMBL" id="OSO97430.1"/>
    </source>
</evidence>
<dbReference type="NCBIfam" id="TIGR04376">
    <property type="entry name" value="TIGR04376 family protein"/>
    <property type="match status" value="1"/>
</dbReference>
<evidence type="ECO:0000313" key="4">
    <source>
        <dbReference type="Proteomes" id="UP000192997"/>
    </source>
</evidence>
<reference evidence="4" key="1">
    <citation type="submission" date="2017-04" db="EMBL/GenBank/DDBJ databases">
        <authorList>
            <person name="Abreu V.A."/>
            <person name="Popin R.V."/>
            <person name="Rigonato J."/>
            <person name="Andreote A.P."/>
            <person name="Schaker P.C."/>
            <person name="Hoff-Risseti C."/>
            <person name="Alvarenga D.O."/>
            <person name="Varani A.M."/>
            <person name="Fiore M.F."/>
        </authorList>
    </citation>
    <scope>NUCLEOTIDE SEQUENCE [LARGE SCALE GENOMIC DNA]</scope>
    <source>
        <strain evidence="4">CENA303</strain>
    </source>
</reference>
<name>A0A1X4GK35_9CYAN</name>
<dbReference type="PANTHER" id="PTHR31088">
    <property type="entry name" value="MEMBRANE-ASSOCIATED PROTEIN VIPP1, CHLOROPLASTIC"/>
    <property type="match status" value="1"/>
</dbReference>